<name>A0A7J6A898_AMEME</name>
<organism evidence="1 2">
    <name type="scientific">Ameiurus melas</name>
    <name type="common">Black bullhead</name>
    <name type="synonym">Silurus melas</name>
    <dbReference type="NCBI Taxonomy" id="219545"/>
    <lineage>
        <taxon>Eukaryota</taxon>
        <taxon>Metazoa</taxon>
        <taxon>Chordata</taxon>
        <taxon>Craniata</taxon>
        <taxon>Vertebrata</taxon>
        <taxon>Euteleostomi</taxon>
        <taxon>Actinopterygii</taxon>
        <taxon>Neopterygii</taxon>
        <taxon>Teleostei</taxon>
        <taxon>Ostariophysi</taxon>
        <taxon>Siluriformes</taxon>
        <taxon>Ictaluridae</taxon>
        <taxon>Ameiurus</taxon>
    </lineage>
</organism>
<dbReference type="AlphaFoldDB" id="A0A7J6A898"/>
<dbReference type="EMBL" id="JAAGNN010000017">
    <property type="protein sequence ID" value="KAF4078197.1"/>
    <property type="molecule type" value="Genomic_DNA"/>
</dbReference>
<sequence>MSDLQSGTDWSPAQYLDHVGKRDVTLILDSSCLQIVTTARVQPNNLEVSLFRLGVKTAPHFRIASEPLRHP</sequence>
<keyword evidence="2" id="KW-1185">Reference proteome</keyword>
<evidence type="ECO:0000313" key="2">
    <source>
        <dbReference type="Proteomes" id="UP000593565"/>
    </source>
</evidence>
<accession>A0A7J6A898</accession>
<protein>
    <submittedName>
        <fullName evidence="1">Uncharacterized protein</fullName>
    </submittedName>
</protein>
<gene>
    <name evidence="1" type="ORF">AMELA_G00196620</name>
</gene>
<comment type="caution">
    <text evidence="1">The sequence shown here is derived from an EMBL/GenBank/DDBJ whole genome shotgun (WGS) entry which is preliminary data.</text>
</comment>
<reference evidence="1 2" key="1">
    <citation type="submission" date="2020-02" db="EMBL/GenBank/DDBJ databases">
        <title>A chromosome-scale genome assembly of the black bullhead catfish (Ameiurus melas).</title>
        <authorList>
            <person name="Wen M."/>
            <person name="Zham M."/>
            <person name="Cabau C."/>
            <person name="Klopp C."/>
            <person name="Donnadieu C."/>
            <person name="Roques C."/>
            <person name="Bouchez O."/>
            <person name="Lampietro C."/>
            <person name="Jouanno E."/>
            <person name="Herpin A."/>
            <person name="Louis A."/>
            <person name="Berthelot C."/>
            <person name="Parey E."/>
            <person name="Roest-Crollius H."/>
            <person name="Braasch I."/>
            <person name="Postlethwait J."/>
            <person name="Robinson-Rechavi M."/>
            <person name="Echchiki A."/>
            <person name="Begum T."/>
            <person name="Montfort J."/>
            <person name="Schartl M."/>
            <person name="Bobe J."/>
            <person name="Guiguen Y."/>
        </authorList>
    </citation>
    <scope>NUCLEOTIDE SEQUENCE [LARGE SCALE GENOMIC DNA]</scope>
    <source>
        <strain evidence="1">M_S1</strain>
        <tissue evidence="1">Blood</tissue>
    </source>
</reference>
<evidence type="ECO:0000313" key="1">
    <source>
        <dbReference type="EMBL" id="KAF4078197.1"/>
    </source>
</evidence>
<proteinExistence type="predicted"/>
<dbReference type="Proteomes" id="UP000593565">
    <property type="component" value="Unassembled WGS sequence"/>
</dbReference>